<dbReference type="GeneTree" id="ENSGT01030000234806"/>
<dbReference type="STRING" id="30732.ENSOMEP00000003697"/>
<keyword evidence="2" id="KW-1185">Reference proteome</keyword>
<evidence type="ECO:0000313" key="2">
    <source>
        <dbReference type="Proteomes" id="UP000261560"/>
    </source>
</evidence>
<dbReference type="Gene3D" id="2.60.40.10">
    <property type="entry name" value="Immunoglobulins"/>
    <property type="match status" value="1"/>
</dbReference>
<name>A0A3B3BER8_ORYME</name>
<protein>
    <recommendedName>
        <fullName evidence="3">Immunoglobulin V-set domain-containing protein</fullName>
    </recommendedName>
</protein>
<dbReference type="InterPro" id="IPR036179">
    <property type="entry name" value="Ig-like_dom_sf"/>
</dbReference>
<dbReference type="AlphaFoldDB" id="A0A3B3BER8"/>
<sequence>DPWPCGFCVYFVLVCIFVFPSSCGSPNGAQCYGALGGSVSIQMMDDFSEIHRYKWFKKNTAVMSGRKDQQPDTMMNNKYSFIPSNGTFSINNLTKNDNDEYTLRTYDSTGTMTSTHSLKLSVQGKYVFIG</sequence>
<evidence type="ECO:0008006" key="3">
    <source>
        <dbReference type="Google" id="ProtNLM"/>
    </source>
</evidence>
<dbReference type="InterPro" id="IPR013783">
    <property type="entry name" value="Ig-like_fold"/>
</dbReference>
<reference evidence="1" key="2">
    <citation type="submission" date="2025-09" db="UniProtKB">
        <authorList>
            <consortium name="Ensembl"/>
        </authorList>
    </citation>
    <scope>IDENTIFICATION</scope>
</reference>
<dbReference type="PaxDb" id="30732-ENSOMEP00000003697"/>
<dbReference type="Ensembl" id="ENSOMET00000010407.1">
    <property type="protein sequence ID" value="ENSOMEP00000003697.1"/>
    <property type="gene ID" value="ENSOMEG00000004597.1"/>
</dbReference>
<dbReference type="Proteomes" id="UP000261560">
    <property type="component" value="Unplaced"/>
</dbReference>
<dbReference type="OMA" id="CHIQASV"/>
<evidence type="ECO:0000313" key="1">
    <source>
        <dbReference type="Ensembl" id="ENSOMEP00000003697.1"/>
    </source>
</evidence>
<organism evidence="1 2">
    <name type="scientific">Oryzias melastigma</name>
    <name type="common">Marine medaka</name>
    <dbReference type="NCBI Taxonomy" id="30732"/>
    <lineage>
        <taxon>Eukaryota</taxon>
        <taxon>Metazoa</taxon>
        <taxon>Chordata</taxon>
        <taxon>Craniata</taxon>
        <taxon>Vertebrata</taxon>
        <taxon>Euteleostomi</taxon>
        <taxon>Actinopterygii</taxon>
        <taxon>Neopterygii</taxon>
        <taxon>Teleostei</taxon>
        <taxon>Neoteleostei</taxon>
        <taxon>Acanthomorphata</taxon>
        <taxon>Ovalentaria</taxon>
        <taxon>Atherinomorphae</taxon>
        <taxon>Beloniformes</taxon>
        <taxon>Adrianichthyidae</taxon>
        <taxon>Oryziinae</taxon>
        <taxon>Oryzias</taxon>
    </lineage>
</organism>
<accession>A0A3B3BER8</accession>
<dbReference type="SUPFAM" id="SSF48726">
    <property type="entry name" value="Immunoglobulin"/>
    <property type="match status" value="1"/>
</dbReference>
<reference evidence="1" key="1">
    <citation type="submission" date="2025-08" db="UniProtKB">
        <authorList>
            <consortium name="Ensembl"/>
        </authorList>
    </citation>
    <scope>IDENTIFICATION</scope>
</reference>
<proteinExistence type="predicted"/>